<dbReference type="Proteomes" id="UP000001640">
    <property type="component" value="Chromosome 3"/>
</dbReference>
<evidence type="ECO:0000256" key="6">
    <source>
        <dbReference type="ARBA" id="ARBA00048184"/>
    </source>
</evidence>
<evidence type="ECO:0000256" key="7">
    <source>
        <dbReference type="RuleBase" id="RU362128"/>
    </source>
</evidence>
<dbReference type="PANTHER" id="PTHR47043:SF1">
    <property type="entry name" value="UDP-N-ACETYLGLUCOSAMINE TRANSFERASE SUBUNIT ALG13"/>
    <property type="match status" value="1"/>
</dbReference>
<dbReference type="AlphaFoldDB" id="G0VDJ6"/>
<dbReference type="FunCoup" id="G0VDJ6">
    <property type="interactions" value="352"/>
</dbReference>
<comment type="catalytic activity">
    <reaction evidence="6">
        <text>an N-acetyl-alpha-D-glucosaminyl-diphospho-di-trans,poly-cis-dolichol + UDP-N-acetyl-alpha-D-glucosamine = an N,N'-diacetylchitobiosyl-diphospho-di-trans,poly-cis-dolichol + UDP + H(+)</text>
        <dbReference type="Rhea" id="RHEA:23380"/>
        <dbReference type="Rhea" id="RHEA-COMP:19507"/>
        <dbReference type="Rhea" id="RHEA-COMP:19510"/>
        <dbReference type="ChEBI" id="CHEBI:15378"/>
        <dbReference type="ChEBI" id="CHEBI:57269"/>
        <dbReference type="ChEBI" id="CHEBI:57705"/>
        <dbReference type="ChEBI" id="CHEBI:58223"/>
        <dbReference type="ChEBI" id="CHEBI:58427"/>
        <dbReference type="EC" id="2.4.1.141"/>
    </reaction>
</comment>
<dbReference type="HOGENOM" id="CLU_085408_2_0_1"/>
<dbReference type="SUPFAM" id="SSF53756">
    <property type="entry name" value="UDP-Glycosyltransferase/glycogen phosphorylase"/>
    <property type="match status" value="1"/>
</dbReference>
<dbReference type="GO" id="GO:0043541">
    <property type="term" value="C:UDP-N-acetylglucosamine transferase complex"/>
    <property type="evidence" value="ECO:0007669"/>
    <property type="project" value="EnsemblFungi"/>
</dbReference>
<dbReference type="RefSeq" id="XP_003675922.1">
    <property type="nucleotide sequence ID" value="XM_003675874.1"/>
</dbReference>
<evidence type="ECO:0000256" key="2">
    <source>
        <dbReference type="ARBA" id="ARBA00012614"/>
    </source>
</evidence>
<evidence type="ECO:0000256" key="1">
    <source>
        <dbReference type="ARBA" id="ARBA00011198"/>
    </source>
</evidence>
<evidence type="ECO:0000256" key="5">
    <source>
        <dbReference type="ARBA" id="ARBA00032061"/>
    </source>
</evidence>
<keyword evidence="7" id="KW-0256">Endoplasmic reticulum</keyword>
<dbReference type="GO" id="GO:0006488">
    <property type="term" value="P:dolichol-linked oligosaccharide biosynthetic process"/>
    <property type="evidence" value="ECO:0007669"/>
    <property type="project" value="EnsemblFungi"/>
</dbReference>
<evidence type="ECO:0000313" key="10">
    <source>
        <dbReference type="Proteomes" id="UP000001640"/>
    </source>
</evidence>
<comment type="subunit">
    <text evidence="1 7">Heterodimer with ALG14 to form a functional enzyme.</text>
</comment>
<proteinExistence type="inferred from homology"/>
<accession>G0VDJ6</accession>
<dbReference type="InterPro" id="IPR007235">
    <property type="entry name" value="Glyco_trans_28_C"/>
</dbReference>
<dbReference type="GO" id="GO:0042802">
    <property type="term" value="F:identical protein binding"/>
    <property type="evidence" value="ECO:0007669"/>
    <property type="project" value="EnsemblFungi"/>
</dbReference>
<organism evidence="9 10">
    <name type="scientific">Naumovozyma castellii</name>
    <name type="common">Yeast</name>
    <name type="synonym">Saccharomyces castellii</name>
    <dbReference type="NCBI Taxonomy" id="27288"/>
    <lineage>
        <taxon>Eukaryota</taxon>
        <taxon>Fungi</taxon>
        <taxon>Dikarya</taxon>
        <taxon>Ascomycota</taxon>
        <taxon>Saccharomycotina</taxon>
        <taxon>Saccharomycetes</taxon>
        <taxon>Saccharomycetales</taxon>
        <taxon>Saccharomycetaceae</taxon>
        <taxon>Naumovozyma</taxon>
    </lineage>
</organism>
<dbReference type="OrthoDB" id="20273at2759"/>
<evidence type="ECO:0000256" key="4">
    <source>
        <dbReference type="ARBA" id="ARBA00024804"/>
    </source>
</evidence>
<reference evidence="9 10" key="1">
    <citation type="journal article" date="2011" name="Proc. Natl. Acad. Sci. U.S.A.">
        <title>Evolutionary erosion of yeast sex chromosomes by mating-type switching accidents.</title>
        <authorList>
            <person name="Gordon J.L."/>
            <person name="Armisen D."/>
            <person name="Proux-Wera E."/>
            <person name="Oheigeartaigh S.S."/>
            <person name="Byrne K.P."/>
            <person name="Wolfe K.H."/>
        </authorList>
    </citation>
    <scope>NUCLEOTIDE SEQUENCE [LARGE SCALE GENOMIC DNA]</scope>
    <source>
        <strain evidence="10">ATCC 76901 / BCRC 22586 / CBS 4309 / NBRC 1992 / NRRL Y-12630</strain>
    </source>
</reference>
<dbReference type="GO" id="GO:0005829">
    <property type="term" value="C:cytosol"/>
    <property type="evidence" value="ECO:0007669"/>
    <property type="project" value="EnsemblFungi"/>
</dbReference>
<evidence type="ECO:0000313" key="9">
    <source>
        <dbReference type="EMBL" id="CCC69558.1"/>
    </source>
</evidence>
<evidence type="ECO:0000256" key="3">
    <source>
        <dbReference type="ARBA" id="ARBA00017468"/>
    </source>
</evidence>
<dbReference type="EC" id="2.4.1.141" evidence="2 7"/>
<keyword evidence="7" id="KW-0808">Transferase</keyword>
<dbReference type="InterPro" id="IPR052474">
    <property type="entry name" value="UDP-GlcNAc_transferase"/>
</dbReference>
<feature type="domain" description="Glycosyl transferase family 28 C-terminal" evidence="8">
    <location>
        <begin position="5"/>
        <end position="192"/>
    </location>
</feature>
<dbReference type="Pfam" id="PF04101">
    <property type="entry name" value="Glyco_tran_28_C"/>
    <property type="match status" value="1"/>
</dbReference>
<comment type="similarity">
    <text evidence="7">Belongs to the glycosyltransferase 28 family.</text>
</comment>
<dbReference type="PANTHER" id="PTHR47043">
    <property type="entry name" value="UDP-N-ACETYLGLUCOSAMINE TRANSFERASE SUBUNIT ALG13"/>
    <property type="match status" value="1"/>
</dbReference>
<evidence type="ECO:0000259" key="8">
    <source>
        <dbReference type="Pfam" id="PF04101"/>
    </source>
</evidence>
<comment type="function">
    <text evidence="4 7">Involved in protein N-glycosylation. Essential for the second step of the dolichol-linked oligosaccharide pathway.</text>
</comment>
<gene>
    <name evidence="9" type="primary">NCAS0C05680</name>
    <name evidence="7" type="synonym">ALG13</name>
    <name evidence="9" type="ordered locus">NCAS_0C05680</name>
</gene>
<keyword evidence="10" id="KW-1185">Reference proteome</keyword>
<dbReference type="InParanoid" id="G0VDJ6"/>
<dbReference type="Gene3D" id="3.40.50.2000">
    <property type="entry name" value="Glycogen Phosphorylase B"/>
    <property type="match status" value="1"/>
</dbReference>
<dbReference type="STRING" id="1064592.G0VDJ6"/>
<name>G0VDJ6_NAUCA</name>
<keyword evidence="7" id="KW-0328">Glycosyltransferase</keyword>
<dbReference type="GO" id="GO:0098548">
    <property type="term" value="C:cytoplasmic side of Golgi membrane"/>
    <property type="evidence" value="ECO:0007669"/>
    <property type="project" value="EnsemblFungi"/>
</dbReference>
<dbReference type="eggNOG" id="KOG3349">
    <property type="taxonomic scope" value="Eukaryota"/>
</dbReference>
<sequence length="200" mass="22746">MVKKTLFVTCGATVPFPQLINCILSPEFTNRLIRMEFKRLIIQFGKGYEEGFTKQLKSLGRLFPKESPVQASDYGTPKITGYTLLNDGNFEIFGFPFSSNIQECIERDATLVISHAGTGSILDSLRLKKPLIICVNDTLMDNHQEQIAIKFESMGYVWSCKPKIEELLGCLSKYQTETPKLFPNAHNEEFSNFLKNRAYN</sequence>
<dbReference type="OMA" id="ILDAWKM"/>
<dbReference type="KEGG" id="ncs:NCAS_0C05680"/>
<comment type="subcellular location">
    <subcellularLocation>
        <location evidence="7">Endoplasmic reticulum</location>
    </subcellularLocation>
</comment>
<reference key="2">
    <citation type="submission" date="2011-08" db="EMBL/GenBank/DDBJ databases">
        <title>Genome sequence of Naumovozyma castellii.</title>
        <authorList>
            <person name="Gordon J.L."/>
            <person name="Armisen D."/>
            <person name="Proux-Wera E."/>
            <person name="OhEigeartaigh S.S."/>
            <person name="Byrne K.P."/>
            <person name="Wolfe K.H."/>
        </authorList>
    </citation>
    <scope>NUCLEOTIDE SEQUENCE</scope>
    <source>
        <strain>Type strain:CBS 4309</strain>
    </source>
</reference>
<protein>
    <recommendedName>
        <fullName evidence="3 7">UDP-N-acetylglucosamine transferase subunit ALG13</fullName>
        <ecNumber evidence="2 7">2.4.1.141</ecNumber>
    </recommendedName>
    <alternativeName>
        <fullName evidence="5 7">Asparagine-linked glycosylation protein 13</fullName>
    </alternativeName>
</protein>
<dbReference type="GeneID" id="96903139"/>
<dbReference type="EMBL" id="HE576754">
    <property type="protein sequence ID" value="CCC69558.1"/>
    <property type="molecule type" value="Genomic_DNA"/>
</dbReference>
<dbReference type="GO" id="GO:0004577">
    <property type="term" value="F:N-acetylglucosaminyldiphosphodolichol N-acetylglucosaminyltransferase activity"/>
    <property type="evidence" value="ECO:0007669"/>
    <property type="project" value="UniProtKB-EC"/>
</dbReference>